<dbReference type="STRING" id="296218.AWN68_12155"/>
<dbReference type="Gene3D" id="3.90.1150.10">
    <property type="entry name" value="Aspartate Aminotransferase, domain 1"/>
    <property type="match status" value="1"/>
</dbReference>
<dbReference type="PANTHER" id="PTHR13693">
    <property type="entry name" value="CLASS II AMINOTRANSFERASE/8-AMINO-7-OXONONANOATE SYNTHASE"/>
    <property type="match status" value="1"/>
</dbReference>
<organism evidence="6 7">
    <name type="scientific">Roseivirga echinicomitans</name>
    <dbReference type="NCBI Taxonomy" id="296218"/>
    <lineage>
        <taxon>Bacteria</taxon>
        <taxon>Pseudomonadati</taxon>
        <taxon>Bacteroidota</taxon>
        <taxon>Cytophagia</taxon>
        <taxon>Cytophagales</taxon>
        <taxon>Roseivirgaceae</taxon>
        <taxon>Roseivirga</taxon>
    </lineage>
</organism>
<dbReference type="AlphaFoldDB" id="A0A150X190"/>
<dbReference type="InterPro" id="IPR015421">
    <property type="entry name" value="PyrdxlP-dep_Trfase_major"/>
</dbReference>
<dbReference type="Proteomes" id="UP000075615">
    <property type="component" value="Unassembled WGS sequence"/>
</dbReference>
<dbReference type="EMBL" id="LRDB01000051">
    <property type="protein sequence ID" value="KYG72505.1"/>
    <property type="molecule type" value="Genomic_DNA"/>
</dbReference>
<comment type="similarity">
    <text evidence="2">Belongs to the class-II pyridoxal-phosphate-dependent aminotransferase family. BioF subfamily.</text>
</comment>
<evidence type="ECO:0000259" key="5">
    <source>
        <dbReference type="Pfam" id="PF00155"/>
    </source>
</evidence>
<dbReference type="InterPro" id="IPR050087">
    <property type="entry name" value="AON_synthase_class-II"/>
</dbReference>
<dbReference type="PANTHER" id="PTHR13693:SF77">
    <property type="entry name" value="8-AMINO-7-OXONONANOATE SYNTHASE"/>
    <property type="match status" value="1"/>
</dbReference>
<evidence type="ECO:0000256" key="4">
    <source>
        <dbReference type="ARBA" id="ARBA00022898"/>
    </source>
</evidence>
<evidence type="ECO:0000256" key="3">
    <source>
        <dbReference type="ARBA" id="ARBA00022679"/>
    </source>
</evidence>
<evidence type="ECO:0000256" key="2">
    <source>
        <dbReference type="ARBA" id="ARBA00010008"/>
    </source>
</evidence>
<name>A0A150X190_9BACT</name>
<sequence length="376" mass="41264">MDKKNLRIEQQLNKRTSLGNKRSLKLVDEKLVDFSSNDYLGLSRSEGLKIQILSAYEKLSPKNGSTGSRLLTGNSVLASQVESELATLFGYGACLVFNSGYSANLGFFSCLPQRGDTILYDELSHACIKDGSRLSLAKSMPFKHNDLEDLERKLKLSEGEIYIACEAVYSMDGDFAPLKALCQLSEKYSAKLIVDEAHSTGVFGKSGAGFVAELGLTEQVYAAIFTFGKAMGIHGACVASNQTVIDYMINYSRPFIYTTAPSAFEFLSIQEAFRFLESKPSLAIALKENISLFNQSLKVQRPSRYLSTSAVQVVITSGNQKAKSTSNELQESGFDVRPILSPTVKEGEERLRICIHSFNSKNEVMGLAHGLNSLLC</sequence>
<dbReference type="GO" id="GO:0009102">
    <property type="term" value="P:biotin biosynthetic process"/>
    <property type="evidence" value="ECO:0007669"/>
    <property type="project" value="TreeGrafter"/>
</dbReference>
<keyword evidence="3" id="KW-0808">Transferase</keyword>
<dbReference type="SUPFAM" id="SSF53383">
    <property type="entry name" value="PLP-dependent transferases"/>
    <property type="match status" value="1"/>
</dbReference>
<dbReference type="GO" id="GO:0016740">
    <property type="term" value="F:transferase activity"/>
    <property type="evidence" value="ECO:0007669"/>
    <property type="project" value="UniProtKB-KW"/>
</dbReference>
<dbReference type="InterPro" id="IPR004839">
    <property type="entry name" value="Aminotransferase_I/II_large"/>
</dbReference>
<evidence type="ECO:0000313" key="7">
    <source>
        <dbReference type="Proteomes" id="UP000075615"/>
    </source>
</evidence>
<accession>A0A150X190</accession>
<comment type="cofactor">
    <cofactor evidence="1">
        <name>pyridoxal 5'-phosphate</name>
        <dbReference type="ChEBI" id="CHEBI:597326"/>
    </cofactor>
</comment>
<dbReference type="Gene3D" id="3.40.640.10">
    <property type="entry name" value="Type I PLP-dependent aspartate aminotransferase-like (Major domain)"/>
    <property type="match status" value="1"/>
</dbReference>
<dbReference type="InterPro" id="IPR015424">
    <property type="entry name" value="PyrdxlP-dep_Trfase"/>
</dbReference>
<keyword evidence="4" id="KW-0663">Pyridoxal phosphate</keyword>
<dbReference type="GO" id="GO:0030170">
    <property type="term" value="F:pyridoxal phosphate binding"/>
    <property type="evidence" value="ECO:0007669"/>
    <property type="project" value="InterPro"/>
</dbReference>
<dbReference type="RefSeq" id="WP_068419096.1">
    <property type="nucleotide sequence ID" value="NZ_LRDB01000051.1"/>
</dbReference>
<keyword evidence="7" id="KW-1185">Reference proteome</keyword>
<protein>
    <recommendedName>
        <fullName evidence="5">Aminotransferase class I/classII large domain-containing protein</fullName>
    </recommendedName>
</protein>
<gene>
    <name evidence="6" type="ORF">AWN68_12155</name>
</gene>
<comment type="caution">
    <text evidence="6">The sequence shown here is derived from an EMBL/GenBank/DDBJ whole genome shotgun (WGS) entry which is preliminary data.</text>
</comment>
<reference evidence="6 7" key="1">
    <citation type="submission" date="2016-01" db="EMBL/GenBank/DDBJ databases">
        <title>Genome sequencing of Roseivirga echinicomitans KMM 6058.</title>
        <authorList>
            <person name="Selvaratnam C."/>
            <person name="Thevarajoo S."/>
            <person name="Goh K.M."/>
            <person name="Ee R."/>
            <person name="Chan K.-G."/>
            <person name="Chong C.S."/>
        </authorList>
    </citation>
    <scope>NUCLEOTIDE SEQUENCE [LARGE SCALE GENOMIC DNA]</scope>
    <source>
        <strain evidence="6 7">KMM 6058</strain>
    </source>
</reference>
<feature type="domain" description="Aminotransferase class I/classII large" evidence="5">
    <location>
        <begin position="30"/>
        <end position="356"/>
    </location>
</feature>
<proteinExistence type="inferred from homology"/>
<evidence type="ECO:0000256" key="1">
    <source>
        <dbReference type="ARBA" id="ARBA00001933"/>
    </source>
</evidence>
<dbReference type="Pfam" id="PF00155">
    <property type="entry name" value="Aminotran_1_2"/>
    <property type="match status" value="1"/>
</dbReference>
<dbReference type="InterPro" id="IPR015422">
    <property type="entry name" value="PyrdxlP-dep_Trfase_small"/>
</dbReference>
<evidence type="ECO:0000313" key="6">
    <source>
        <dbReference type="EMBL" id="KYG72505.1"/>
    </source>
</evidence>
<dbReference type="OrthoDB" id="9807157at2"/>